<dbReference type="Gene3D" id="3.90.640.20">
    <property type="entry name" value="Heat-shock cognate protein, ATPase"/>
    <property type="match status" value="1"/>
</dbReference>
<evidence type="ECO:0000313" key="3">
    <source>
        <dbReference type="EMBL" id="MDF4024794.1"/>
    </source>
</evidence>
<reference evidence="3 4" key="1">
    <citation type="journal article" date="2024" name="Curr. Microbiol.">
        <title>Luteibacter sahnii sp. nov., A Novel Yellow-Colored Xanthomonadin Pigment Producing Probiotic Bacterium from Healthy Rice Seed Microbiome.</title>
        <authorList>
            <person name="Jaiswal G."/>
            <person name="Rana R."/>
            <person name="Nayak P.K."/>
            <person name="Chouhan R."/>
            <person name="Gandhi S.G."/>
            <person name="Patel H.K."/>
            <person name="Patil P.B."/>
        </authorList>
    </citation>
    <scope>NUCLEOTIDE SEQUENCE [LARGE SCALE GENOMIC DNA]</scope>
    <source>
        <strain evidence="3 4">PPL201</strain>
    </source>
</reference>
<keyword evidence="4" id="KW-1185">Reference proteome</keyword>
<gene>
    <name evidence="3" type="ORF">P3W24_07455</name>
</gene>
<proteinExistence type="predicted"/>
<accession>A0ABT6BA05</accession>
<name>A0ABT6BA05_9GAMM</name>
<dbReference type="PROSITE" id="PS51257">
    <property type="entry name" value="PROKAR_LIPOPROTEIN"/>
    <property type="match status" value="1"/>
</dbReference>
<dbReference type="EMBL" id="JARJJS010000002">
    <property type="protein sequence ID" value="MDF4024794.1"/>
    <property type="molecule type" value="Genomic_DNA"/>
</dbReference>
<dbReference type="InterPro" id="IPR037126">
    <property type="entry name" value="PdaC/RsiV-like_sf"/>
</dbReference>
<evidence type="ECO:0000259" key="2">
    <source>
        <dbReference type="Pfam" id="PF11738"/>
    </source>
</evidence>
<evidence type="ECO:0000313" key="4">
    <source>
        <dbReference type="Proteomes" id="UP001528850"/>
    </source>
</evidence>
<organism evidence="3 4">
    <name type="scientific">Luteibacter sahnii</name>
    <dbReference type="NCBI Taxonomy" id="3021977"/>
    <lineage>
        <taxon>Bacteria</taxon>
        <taxon>Pseudomonadati</taxon>
        <taxon>Pseudomonadota</taxon>
        <taxon>Gammaproteobacteria</taxon>
        <taxon>Lysobacterales</taxon>
        <taxon>Rhodanobacteraceae</taxon>
        <taxon>Luteibacter</taxon>
    </lineage>
</organism>
<evidence type="ECO:0000256" key="1">
    <source>
        <dbReference type="SAM" id="MobiDB-lite"/>
    </source>
</evidence>
<dbReference type="Proteomes" id="UP001528850">
    <property type="component" value="Unassembled WGS sequence"/>
</dbReference>
<dbReference type="Pfam" id="PF11738">
    <property type="entry name" value="DUF3298"/>
    <property type="match status" value="1"/>
</dbReference>
<dbReference type="RefSeq" id="WP_320549301.1">
    <property type="nucleotide sequence ID" value="NZ_JAQLOK010000001.1"/>
</dbReference>
<protein>
    <recommendedName>
        <fullName evidence="2">DUF3298 domain-containing protein</fullName>
    </recommendedName>
</protein>
<feature type="domain" description="DUF3298" evidence="2">
    <location>
        <begin position="150"/>
        <end position="237"/>
    </location>
</feature>
<dbReference type="Gene3D" id="3.30.565.40">
    <property type="entry name" value="Fervidobacterium nodosum Rt17-B1 like"/>
    <property type="match status" value="1"/>
</dbReference>
<feature type="region of interest" description="Disordered" evidence="1">
    <location>
        <begin position="22"/>
        <end position="44"/>
    </location>
</feature>
<dbReference type="InterPro" id="IPR021729">
    <property type="entry name" value="DUF3298"/>
</dbReference>
<comment type="caution">
    <text evidence="3">The sequence shown here is derived from an EMBL/GenBank/DDBJ whole genome shotgun (WGS) entry which is preliminary data.</text>
</comment>
<sequence>MLTRHILQLALVTVGLAACRNDAGQDGRSPPPAPASTDKDTQSDAQGLYTVELSLPALPAHADPLHEAIGRFVARQKQAFLAGLDAPGAREQARQMPWDLDLGIAVASRTDRFINVQVDGSSFTGGAHPMPILDSFTYDTQARRMVSLGDLFTDPHAAERVFAAEARRQLIGALDDDDDPLASDMRQIDLGTEPGKDHYRVFSLLTGPDDKVHGLTFIFSPDQVAAYAAGPQAIDVPSEAFLALLKPEYREAFR</sequence>